<evidence type="ECO:0000259" key="6">
    <source>
        <dbReference type="Pfam" id="PF01494"/>
    </source>
</evidence>
<protein>
    <recommendedName>
        <fullName evidence="6">FAD-binding domain-containing protein</fullName>
    </recommendedName>
</protein>
<keyword evidence="2" id="KW-0285">Flavoprotein</keyword>
<dbReference type="RefSeq" id="XP_016615492.1">
    <property type="nucleotide sequence ID" value="XM_016768024.1"/>
</dbReference>
<evidence type="ECO:0000256" key="3">
    <source>
        <dbReference type="ARBA" id="ARBA00022827"/>
    </source>
</evidence>
<dbReference type="HOGENOM" id="CLU_009665_19_0_1"/>
<dbReference type="GO" id="GO:0004497">
    <property type="term" value="F:monooxygenase activity"/>
    <property type="evidence" value="ECO:0007669"/>
    <property type="project" value="UniProtKB-KW"/>
</dbReference>
<dbReference type="GO" id="GO:0071949">
    <property type="term" value="F:FAD binding"/>
    <property type="evidence" value="ECO:0007669"/>
    <property type="project" value="InterPro"/>
</dbReference>
<evidence type="ECO:0000256" key="1">
    <source>
        <dbReference type="ARBA" id="ARBA00007992"/>
    </source>
</evidence>
<keyword evidence="3" id="KW-0274">FAD</keyword>
<dbReference type="InterPro" id="IPR002938">
    <property type="entry name" value="FAD-bd"/>
</dbReference>
<gene>
    <name evidence="7" type="ORF">Z519_10307</name>
</gene>
<evidence type="ECO:0000313" key="8">
    <source>
        <dbReference type="Proteomes" id="UP000053789"/>
    </source>
</evidence>
<evidence type="ECO:0000313" key="7">
    <source>
        <dbReference type="EMBL" id="KIW88823.1"/>
    </source>
</evidence>
<dbReference type="Proteomes" id="UP000053789">
    <property type="component" value="Unassembled WGS sequence"/>
</dbReference>
<keyword evidence="4" id="KW-0560">Oxidoreductase</keyword>
<accession>A0A0D2H671</accession>
<name>A0A0D2H671_CLAB1</name>
<dbReference type="InterPro" id="IPR036188">
    <property type="entry name" value="FAD/NAD-bd_sf"/>
</dbReference>
<keyword evidence="5" id="KW-0503">Monooxygenase</keyword>
<dbReference type="Gene3D" id="3.50.50.60">
    <property type="entry name" value="FAD/NAD(P)-binding domain"/>
    <property type="match status" value="1"/>
</dbReference>
<dbReference type="PANTHER" id="PTHR13789">
    <property type="entry name" value="MONOOXYGENASE"/>
    <property type="match status" value="1"/>
</dbReference>
<evidence type="ECO:0000256" key="5">
    <source>
        <dbReference type="ARBA" id="ARBA00023033"/>
    </source>
</evidence>
<organism evidence="7 8">
    <name type="scientific">Cladophialophora bantiana (strain ATCC 10958 / CBS 173.52 / CDC B-1940 / NIH 8579)</name>
    <name type="common">Xylohypha bantiana</name>
    <dbReference type="NCBI Taxonomy" id="1442370"/>
    <lineage>
        <taxon>Eukaryota</taxon>
        <taxon>Fungi</taxon>
        <taxon>Dikarya</taxon>
        <taxon>Ascomycota</taxon>
        <taxon>Pezizomycotina</taxon>
        <taxon>Eurotiomycetes</taxon>
        <taxon>Chaetothyriomycetidae</taxon>
        <taxon>Chaetothyriales</taxon>
        <taxon>Herpotrichiellaceae</taxon>
        <taxon>Cladophialophora</taxon>
    </lineage>
</organism>
<dbReference type="VEuPathDB" id="FungiDB:Z519_10307"/>
<dbReference type="Pfam" id="PF01494">
    <property type="entry name" value="FAD_binding_3"/>
    <property type="match status" value="1"/>
</dbReference>
<feature type="domain" description="FAD-binding" evidence="6">
    <location>
        <begin position="6"/>
        <end position="334"/>
    </location>
</feature>
<dbReference type="SUPFAM" id="SSF54373">
    <property type="entry name" value="FAD-linked reductases, C-terminal domain"/>
    <property type="match status" value="1"/>
</dbReference>
<dbReference type="PRINTS" id="PR00420">
    <property type="entry name" value="RNGMNOXGNASE"/>
</dbReference>
<evidence type="ECO:0000256" key="4">
    <source>
        <dbReference type="ARBA" id="ARBA00023002"/>
    </source>
</evidence>
<dbReference type="PANTHER" id="PTHR13789:SF314">
    <property type="entry name" value="FAD-BINDING DOMAIN-CONTAINING PROTEIN"/>
    <property type="match status" value="1"/>
</dbReference>
<dbReference type="AlphaFoldDB" id="A0A0D2H671"/>
<reference evidence="7" key="1">
    <citation type="submission" date="2015-01" db="EMBL/GenBank/DDBJ databases">
        <title>The Genome Sequence of Cladophialophora bantiana CBS 173.52.</title>
        <authorList>
            <consortium name="The Broad Institute Genomics Platform"/>
            <person name="Cuomo C."/>
            <person name="de Hoog S."/>
            <person name="Gorbushina A."/>
            <person name="Stielow B."/>
            <person name="Teixiera M."/>
            <person name="Abouelleil A."/>
            <person name="Chapman S.B."/>
            <person name="Priest M."/>
            <person name="Young S.K."/>
            <person name="Wortman J."/>
            <person name="Nusbaum C."/>
            <person name="Birren B."/>
        </authorList>
    </citation>
    <scope>NUCLEOTIDE SEQUENCE [LARGE SCALE GENOMIC DNA]</scope>
    <source>
        <strain evidence="7">CBS 173.52</strain>
    </source>
</reference>
<dbReference type="SUPFAM" id="SSF51905">
    <property type="entry name" value="FAD/NAD(P)-binding domain"/>
    <property type="match status" value="1"/>
</dbReference>
<dbReference type="InterPro" id="IPR050493">
    <property type="entry name" value="FAD-dep_Monooxygenase_BioMet"/>
</dbReference>
<proteinExistence type="inferred from homology"/>
<dbReference type="OrthoDB" id="40579at2759"/>
<dbReference type="GeneID" id="27703235"/>
<dbReference type="EMBL" id="KN846997">
    <property type="protein sequence ID" value="KIW88823.1"/>
    <property type="molecule type" value="Genomic_DNA"/>
</dbReference>
<sequence length="418" mass="46002">MSANFKIIIVGGGIAGLSAAIALRKDDREILVLEQSSLIREIGATISLQPNASKIIESVWDLAGDLKKRGSMVDEGFQVYALDGKMQIRIPLSTMEKYGGERMLYHRMDLHDVLKQRATAQGHPGNPAELRASSRVARVDCDGGVVELESGEVLKADLVVGADGIKSVVRDAVVGKHVEALPTGFSAYRIMISVEELSQQRAFSQIIDPRKPYTTMVLGPDRRMIMGPARNGSVYSIVAMVPDEQMVESSSNSSWVTRGDLNKLLETFADFPDWAKEPLQLAKETGLWQLRDIDPLPTWYKGRTILIGDAAHAMLPTQGQGASQAVEDAEALGAFFTDLEDSTLPAVRSINSTIFECRRDRATTIQLYSRQMARPATDEAGLTIKMNPSEFMDYNCSYTGARDWYLRQHSQSPSLMSA</sequence>
<comment type="similarity">
    <text evidence="1">Belongs to the paxM FAD-dependent monooxygenase family.</text>
</comment>
<keyword evidence="8" id="KW-1185">Reference proteome</keyword>
<evidence type="ECO:0000256" key="2">
    <source>
        <dbReference type="ARBA" id="ARBA00022630"/>
    </source>
</evidence>